<proteinExistence type="predicted"/>
<dbReference type="Gene3D" id="2.30.30.40">
    <property type="entry name" value="SH3 Domains"/>
    <property type="match status" value="1"/>
</dbReference>
<evidence type="ECO:0000259" key="15">
    <source>
        <dbReference type="PROSITE" id="PS50894"/>
    </source>
</evidence>
<keyword evidence="9" id="KW-0067">ATP-binding</keyword>
<dbReference type="OrthoDB" id="9803176at2"/>
<evidence type="ECO:0000256" key="6">
    <source>
        <dbReference type="ARBA" id="ARBA00022679"/>
    </source>
</evidence>
<dbReference type="SUPFAM" id="SSF160246">
    <property type="entry name" value="EspE N-terminal domain-like"/>
    <property type="match status" value="1"/>
</dbReference>
<dbReference type="InterPro" id="IPR037257">
    <property type="entry name" value="T2SS_E_N_sf"/>
</dbReference>
<keyword evidence="4" id="KW-0145">Chemotaxis</keyword>
<dbReference type="InterPro" id="IPR051315">
    <property type="entry name" value="Bact_Chemotaxis_CheA"/>
</dbReference>
<dbReference type="Gene3D" id="1.10.287.560">
    <property type="entry name" value="Histidine kinase CheA-like, homodimeric domain"/>
    <property type="match status" value="1"/>
</dbReference>
<dbReference type="Pfam" id="PF02518">
    <property type="entry name" value="HATPase_c"/>
    <property type="match status" value="1"/>
</dbReference>
<dbReference type="AlphaFoldDB" id="A0A172WS55"/>
<dbReference type="InterPro" id="IPR005467">
    <property type="entry name" value="His_kinase_dom"/>
</dbReference>
<dbReference type="CDD" id="cd00088">
    <property type="entry name" value="HPT"/>
    <property type="match status" value="1"/>
</dbReference>
<evidence type="ECO:0000313" key="16">
    <source>
        <dbReference type="EMBL" id="ANF26109.1"/>
    </source>
</evidence>
<dbReference type="GO" id="GO:0006935">
    <property type="term" value="P:chemotaxis"/>
    <property type="evidence" value="ECO:0007669"/>
    <property type="project" value="UniProtKB-KW"/>
</dbReference>
<dbReference type="Gene3D" id="1.20.120.160">
    <property type="entry name" value="HPT domain"/>
    <property type="match status" value="1"/>
</dbReference>
<evidence type="ECO:0000256" key="9">
    <source>
        <dbReference type="ARBA" id="ARBA00022840"/>
    </source>
</evidence>
<organism evidence="16 17">
    <name type="scientific">Stutzerimonas stutzeri</name>
    <name type="common">Pseudomonas stutzeri</name>
    <dbReference type="NCBI Taxonomy" id="316"/>
    <lineage>
        <taxon>Bacteria</taxon>
        <taxon>Pseudomonadati</taxon>
        <taxon>Pseudomonadota</taxon>
        <taxon>Gammaproteobacteria</taxon>
        <taxon>Pseudomonadales</taxon>
        <taxon>Pseudomonadaceae</taxon>
        <taxon>Stutzerimonas</taxon>
    </lineage>
</organism>
<evidence type="ECO:0000256" key="7">
    <source>
        <dbReference type="ARBA" id="ARBA00022741"/>
    </source>
</evidence>
<evidence type="ECO:0000259" key="13">
    <source>
        <dbReference type="PROSITE" id="PS50109"/>
    </source>
</evidence>
<evidence type="ECO:0000313" key="17">
    <source>
        <dbReference type="Proteomes" id="UP000077787"/>
    </source>
</evidence>
<dbReference type="InterPro" id="IPR036097">
    <property type="entry name" value="HisK_dim/P_sf"/>
</dbReference>
<keyword evidence="5 12" id="KW-0597">Phosphoprotein</keyword>
<reference evidence="16 17" key="1">
    <citation type="submission" date="2016-05" db="EMBL/GenBank/DDBJ databases">
        <title>Genome sequence of Pseudomonas stutzeri 273 and identification of the exopolysaccharide biosynthesis locus.</title>
        <authorList>
            <person name="Wu S."/>
            <person name="Sun C."/>
        </authorList>
    </citation>
    <scope>NUCLEOTIDE SEQUENCE [LARGE SCALE GENOMIC DNA]</scope>
    <source>
        <strain evidence="16 17">273</strain>
    </source>
</reference>
<dbReference type="PROSITE" id="PS50109">
    <property type="entry name" value="HIS_KIN"/>
    <property type="match status" value="1"/>
</dbReference>
<dbReference type="InterPro" id="IPR037006">
    <property type="entry name" value="CheA-like_homodim_sf"/>
</dbReference>
<feature type="domain" description="Histidine kinase" evidence="13">
    <location>
        <begin position="300"/>
        <end position="588"/>
    </location>
</feature>
<accession>A0A172WS55</accession>
<dbReference type="SMART" id="SM00073">
    <property type="entry name" value="HPT"/>
    <property type="match status" value="1"/>
</dbReference>
<evidence type="ECO:0000259" key="14">
    <source>
        <dbReference type="PROSITE" id="PS50851"/>
    </source>
</evidence>
<dbReference type="InterPro" id="IPR036061">
    <property type="entry name" value="CheW-like_dom_sf"/>
</dbReference>
<dbReference type="SUPFAM" id="SSF55874">
    <property type="entry name" value="ATPase domain of HSP90 chaperone/DNA topoisomerase II/histidine kinase"/>
    <property type="match status" value="1"/>
</dbReference>
<dbReference type="SMART" id="SM01231">
    <property type="entry name" value="H-kinase_dim"/>
    <property type="match status" value="1"/>
</dbReference>
<evidence type="ECO:0000256" key="10">
    <source>
        <dbReference type="ARBA" id="ARBA00023012"/>
    </source>
</evidence>
<dbReference type="Gene3D" id="3.30.565.10">
    <property type="entry name" value="Histidine kinase-like ATPase, C-terminal domain"/>
    <property type="match status" value="1"/>
</dbReference>
<evidence type="ECO:0000256" key="5">
    <source>
        <dbReference type="ARBA" id="ARBA00022553"/>
    </source>
</evidence>
<comment type="function">
    <text evidence="11">Involved in the transmission of sensory signals from the chemoreceptors to the flagellar motors. CheA is autophosphorylated; it can transfer its phosphate group to either CheB or CheY.</text>
</comment>
<dbReference type="EMBL" id="CP015641">
    <property type="protein sequence ID" value="ANF26109.1"/>
    <property type="molecule type" value="Genomic_DNA"/>
</dbReference>
<evidence type="ECO:0000256" key="2">
    <source>
        <dbReference type="ARBA" id="ARBA00012438"/>
    </source>
</evidence>
<protein>
    <recommendedName>
        <fullName evidence="3">Chemotaxis protein CheA</fullName>
        <ecNumber evidence="2">2.7.13.3</ecNumber>
    </recommendedName>
</protein>
<dbReference type="InterPro" id="IPR002545">
    <property type="entry name" value="CheW-lke_dom"/>
</dbReference>
<dbReference type="GO" id="GO:0005737">
    <property type="term" value="C:cytoplasm"/>
    <property type="evidence" value="ECO:0007669"/>
    <property type="project" value="InterPro"/>
</dbReference>
<dbReference type="EC" id="2.7.13.3" evidence="2"/>
<gene>
    <name evidence="16" type="ORF">PS273GM_13605</name>
</gene>
<dbReference type="GO" id="GO:0005524">
    <property type="term" value="F:ATP binding"/>
    <property type="evidence" value="ECO:0007669"/>
    <property type="project" value="UniProtKB-KW"/>
</dbReference>
<dbReference type="InterPro" id="IPR036641">
    <property type="entry name" value="HPT_dom_sf"/>
</dbReference>
<dbReference type="PANTHER" id="PTHR43395">
    <property type="entry name" value="SENSOR HISTIDINE KINASE CHEA"/>
    <property type="match status" value="1"/>
</dbReference>
<dbReference type="InterPro" id="IPR003594">
    <property type="entry name" value="HATPase_dom"/>
</dbReference>
<dbReference type="SMART" id="SM00260">
    <property type="entry name" value="CheW"/>
    <property type="match status" value="1"/>
</dbReference>
<name>A0A172WS55_STUST</name>
<dbReference type="SMART" id="SM00387">
    <property type="entry name" value="HATPase_c"/>
    <property type="match status" value="1"/>
</dbReference>
<evidence type="ECO:0000256" key="8">
    <source>
        <dbReference type="ARBA" id="ARBA00022777"/>
    </source>
</evidence>
<evidence type="ECO:0000256" key="3">
    <source>
        <dbReference type="ARBA" id="ARBA00021495"/>
    </source>
</evidence>
<dbReference type="RefSeq" id="WP_064481651.1">
    <property type="nucleotide sequence ID" value="NZ_CP015641.1"/>
</dbReference>
<dbReference type="SUPFAM" id="SSF47226">
    <property type="entry name" value="Histidine-containing phosphotransfer domain, HPT domain"/>
    <property type="match status" value="1"/>
</dbReference>
<dbReference type="Pfam" id="PF01627">
    <property type="entry name" value="Hpt"/>
    <property type="match status" value="1"/>
</dbReference>
<dbReference type="InterPro" id="IPR008207">
    <property type="entry name" value="Sig_transdc_His_kin_Hpt_dom"/>
</dbReference>
<dbReference type="InterPro" id="IPR004105">
    <property type="entry name" value="CheA-like_dim"/>
</dbReference>
<dbReference type="PANTHER" id="PTHR43395:SF10">
    <property type="entry name" value="CHEMOTAXIS PROTEIN CHEA"/>
    <property type="match status" value="1"/>
</dbReference>
<dbReference type="PRINTS" id="PR00344">
    <property type="entry name" value="BCTRLSENSOR"/>
</dbReference>
<keyword evidence="10" id="KW-0902">Two-component regulatory system</keyword>
<feature type="domain" description="CheW-like" evidence="14">
    <location>
        <begin position="590"/>
        <end position="721"/>
    </location>
</feature>
<evidence type="ECO:0000256" key="11">
    <source>
        <dbReference type="ARBA" id="ARBA00035100"/>
    </source>
</evidence>
<dbReference type="SUPFAM" id="SSF50341">
    <property type="entry name" value="CheW-like"/>
    <property type="match status" value="1"/>
</dbReference>
<dbReference type="GO" id="GO:0000155">
    <property type="term" value="F:phosphorelay sensor kinase activity"/>
    <property type="evidence" value="ECO:0007669"/>
    <property type="project" value="InterPro"/>
</dbReference>
<evidence type="ECO:0000256" key="12">
    <source>
        <dbReference type="PROSITE-ProRule" id="PRU00110"/>
    </source>
</evidence>
<keyword evidence="6" id="KW-0808">Transferase</keyword>
<dbReference type="PROSITE" id="PS50894">
    <property type="entry name" value="HPT"/>
    <property type="match status" value="1"/>
</dbReference>
<dbReference type="SUPFAM" id="SSF47384">
    <property type="entry name" value="Homodimeric domain of signal transducing histidine kinase"/>
    <property type="match status" value="1"/>
</dbReference>
<dbReference type="Proteomes" id="UP000077787">
    <property type="component" value="Chromosome"/>
</dbReference>
<sequence>MLDGEQWSQLLLSFVEEARDLAKQAEEYLLLLDECPTDEEAINGLFRAMHTLKGSAGLFSLGPLVGFTHHLENLLMAVRDGAQSLSPALISLMLRCLDEISAMIELIDTDKGELLVDDSRQQPLLAELASCTDAPPPMHHIPVVMLPEDSCNSRGQLERCASCEADGAWHISLRFHADLLRNGFEPSSFVRFLGRLGDILHLQTITQSLPSLAELQPESCYLGLEIALCTPAGKAEIEEVFEFIEDFCTLRILPPSSELQDYLQLIHDLPETDAQIGRILVASGLLTERELEEGLALQAAETVEVKPPLGTVLVNEGIVAPQVVNAALAKQQVARDKRSQESSLIRVAANKLDELINLVGELVISAAGAQLRARSHGDAGCIESTQTVNQHVELIREAALKLRMIEIGDTFNRFQRVVRDVSQQLGKDIRLEIRGADTELDKAVIDKLADPLTHLVRNAIDHGIESADGRVAAGKTVEGHLRLDAYHESGMIVIEVADDGRGLNTARIREKAIARGLIDAQANLPEADIQALIFAAGFSTADSVSDLSGRGVGLDVVRSAIDALRGTIEIDSKEGQGCTFRIRLPLTLAIIDGFLVSLGDDYFVIPLDMVTECLEMDAEQLSSGAYGYLNLRGKPLPCLSLAAHFNLPESHGKRRNVIVVSQGRQQAGLIVDHLHGELQTVIKPLGQLFQHLQGIGGSTILGTGQVALILDIPSLFRYLQNHVDANPAAQRISQPRQDLAGQ</sequence>
<dbReference type="Pfam" id="PF02895">
    <property type="entry name" value="H-kinase_dim"/>
    <property type="match status" value="1"/>
</dbReference>
<dbReference type="InterPro" id="IPR004358">
    <property type="entry name" value="Sig_transdc_His_kin-like_C"/>
</dbReference>
<keyword evidence="8" id="KW-0418">Kinase</keyword>
<feature type="domain" description="HPt" evidence="15">
    <location>
        <begin position="3"/>
        <end position="107"/>
    </location>
</feature>
<comment type="catalytic activity">
    <reaction evidence="1">
        <text>ATP + protein L-histidine = ADP + protein N-phospho-L-histidine.</text>
        <dbReference type="EC" id="2.7.13.3"/>
    </reaction>
</comment>
<dbReference type="FunFam" id="3.30.565.10:FF:000016">
    <property type="entry name" value="Chemotaxis protein CheA, putative"/>
    <property type="match status" value="1"/>
</dbReference>
<dbReference type="Pfam" id="PF01584">
    <property type="entry name" value="CheW"/>
    <property type="match status" value="1"/>
</dbReference>
<dbReference type="InterPro" id="IPR036890">
    <property type="entry name" value="HATPase_C_sf"/>
</dbReference>
<feature type="modified residue" description="Phosphohistidine" evidence="12">
    <location>
        <position position="50"/>
    </location>
</feature>
<dbReference type="CDD" id="cd16916">
    <property type="entry name" value="HATPase_CheA-like"/>
    <property type="match status" value="1"/>
</dbReference>
<keyword evidence="7" id="KW-0547">Nucleotide-binding</keyword>
<dbReference type="PROSITE" id="PS50851">
    <property type="entry name" value="CHEW"/>
    <property type="match status" value="1"/>
</dbReference>
<evidence type="ECO:0000256" key="4">
    <source>
        <dbReference type="ARBA" id="ARBA00022500"/>
    </source>
</evidence>
<evidence type="ECO:0000256" key="1">
    <source>
        <dbReference type="ARBA" id="ARBA00000085"/>
    </source>
</evidence>